<accession>A0A8S5N4M6</accession>
<name>A0A8S5N4M6_9CAUD</name>
<evidence type="ECO:0000313" key="1">
    <source>
        <dbReference type="EMBL" id="DAD89091.1"/>
    </source>
</evidence>
<reference evidence="1" key="1">
    <citation type="journal article" date="2021" name="Proc. Natl. Acad. Sci. U.S.A.">
        <title>A Catalog of Tens of Thousands of Viruses from Human Metagenomes Reveals Hidden Associations with Chronic Diseases.</title>
        <authorList>
            <person name="Tisza M.J."/>
            <person name="Buck C.B."/>
        </authorList>
    </citation>
    <scope>NUCLEOTIDE SEQUENCE</scope>
    <source>
        <strain evidence="1">Ctv0N24</strain>
    </source>
</reference>
<sequence>MRINYSGTDISFLDTVYNLEGECHRMNIPTRFYPDKHVLLAGNTVLLHKNPERSDYIGDNYETILTLVRKDNGK</sequence>
<dbReference type="EMBL" id="BK015052">
    <property type="protein sequence ID" value="DAD89091.1"/>
    <property type="molecule type" value="Genomic_DNA"/>
</dbReference>
<organism evidence="1">
    <name type="scientific">Siphoviridae sp. ctv0N24</name>
    <dbReference type="NCBI Taxonomy" id="2826509"/>
    <lineage>
        <taxon>Viruses</taxon>
        <taxon>Duplodnaviria</taxon>
        <taxon>Heunggongvirae</taxon>
        <taxon>Uroviricota</taxon>
        <taxon>Caudoviricetes</taxon>
    </lineage>
</organism>
<protein>
    <submittedName>
        <fullName evidence="1">Uncharacterized protein</fullName>
    </submittedName>
</protein>
<proteinExistence type="predicted"/>